<accession>A0ABV7KA77</accession>
<keyword evidence="1" id="KW-1133">Transmembrane helix</keyword>
<dbReference type="EMBL" id="JBHRTK010000012">
    <property type="protein sequence ID" value="MFC3206497.1"/>
    <property type="molecule type" value="Genomic_DNA"/>
</dbReference>
<evidence type="ECO:0000313" key="3">
    <source>
        <dbReference type="Proteomes" id="UP001595583"/>
    </source>
</evidence>
<feature type="transmembrane region" description="Helical" evidence="1">
    <location>
        <begin position="233"/>
        <end position="254"/>
    </location>
</feature>
<feature type="transmembrane region" description="Helical" evidence="1">
    <location>
        <begin position="200"/>
        <end position="221"/>
    </location>
</feature>
<comment type="caution">
    <text evidence="2">The sequence shown here is derived from an EMBL/GenBank/DDBJ whole genome shotgun (WGS) entry which is preliminary data.</text>
</comment>
<keyword evidence="3" id="KW-1185">Reference proteome</keyword>
<reference evidence="3" key="1">
    <citation type="journal article" date="2019" name="Int. J. Syst. Evol. Microbiol.">
        <title>The Global Catalogue of Microorganisms (GCM) 10K type strain sequencing project: providing services to taxonomists for standard genome sequencing and annotation.</title>
        <authorList>
            <consortium name="The Broad Institute Genomics Platform"/>
            <consortium name="The Broad Institute Genome Sequencing Center for Infectious Disease"/>
            <person name="Wu L."/>
            <person name="Ma J."/>
        </authorList>
    </citation>
    <scope>NUCLEOTIDE SEQUENCE [LARGE SCALE GENOMIC DNA]</scope>
    <source>
        <strain evidence="3">KCTC 52165</strain>
    </source>
</reference>
<feature type="transmembrane region" description="Helical" evidence="1">
    <location>
        <begin position="146"/>
        <end position="165"/>
    </location>
</feature>
<keyword evidence="1" id="KW-0812">Transmembrane</keyword>
<feature type="transmembrane region" description="Helical" evidence="1">
    <location>
        <begin position="172"/>
        <end position="194"/>
    </location>
</feature>
<evidence type="ECO:0000313" key="2">
    <source>
        <dbReference type="EMBL" id="MFC3206497.1"/>
    </source>
</evidence>
<keyword evidence="1" id="KW-0472">Membrane</keyword>
<feature type="transmembrane region" description="Helical" evidence="1">
    <location>
        <begin position="286"/>
        <end position="305"/>
    </location>
</feature>
<feature type="transmembrane region" description="Helical" evidence="1">
    <location>
        <begin position="86"/>
        <end position="103"/>
    </location>
</feature>
<sequence length="353" mass="36975">MAAAPSATQPVSGETIERALAQGVLTAQQAEMLRYLENNSPAQPGEPADDEKFRFINGFGDIFVTIGIALFLGALSYFAALLFDGGGAGLAVALASWLLAEYFTRKRRMALPSIVLLLVYAAAIFLAAVLFITGSDQFSLAALETQNWPVVVAGIVTIAATAVHYRRFGIPITFAAGVAALVASVLALVFGTAPDLAGQFARPILLACGIGVFALAMRFDLSDPKRQTRRTDIAFWLHMLAAPLVVHPLISGLIGSGRLTTAAAVGVLAIFAGLALVAVLVDRRAVLVSGLAYAGIAFGSLVTQIGFSQGVVPLTMLVLGALVLLLSAGWHGLRRRLLGLFPPSLVSRLPSHT</sequence>
<evidence type="ECO:0000256" key="1">
    <source>
        <dbReference type="SAM" id="Phobius"/>
    </source>
</evidence>
<feature type="transmembrane region" description="Helical" evidence="1">
    <location>
        <begin position="115"/>
        <end position="134"/>
    </location>
</feature>
<dbReference type="RefSeq" id="WP_378220315.1">
    <property type="nucleotide sequence ID" value="NZ_JBHRTK010000012.1"/>
</dbReference>
<gene>
    <name evidence="2" type="ORF">ACFOHJ_09770</name>
</gene>
<protein>
    <recommendedName>
        <fullName evidence="4">DUF2157 domain-containing protein</fullName>
    </recommendedName>
</protein>
<feature type="transmembrane region" description="Helical" evidence="1">
    <location>
        <begin position="62"/>
        <end position="80"/>
    </location>
</feature>
<evidence type="ECO:0008006" key="4">
    <source>
        <dbReference type="Google" id="ProtNLM"/>
    </source>
</evidence>
<proteinExistence type="predicted"/>
<name>A0ABV7KA77_9HYPH</name>
<feature type="transmembrane region" description="Helical" evidence="1">
    <location>
        <begin position="260"/>
        <end position="281"/>
    </location>
</feature>
<organism evidence="2 3">
    <name type="scientific">Aquamicrobium soli</name>
    <dbReference type="NCBI Taxonomy" id="1811518"/>
    <lineage>
        <taxon>Bacteria</taxon>
        <taxon>Pseudomonadati</taxon>
        <taxon>Pseudomonadota</taxon>
        <taxon>Alphaproteobacteria</taxon>
        <taxon>Hyphomicrobiales</taxon>
        <taxon>Phyllobacteriaceae</taxon>
        <taxon>Aquamicrobium</taxon>
    </lineage>
</organism>
<feature type="transmembrane region" description="Helical" evidence="1">
    <location>
        <begin position="311"/>
        <end position="333"/>
    </location>
</feature>
<dbReference type="Proteomes" id="UP001595583">
    <property type="component" value="Unassembled WGS sequence"/>
</dbReference>